<reference evidence="1 2" key="1">
    <citation type="journal article" date="2019" name="Int. J. Syst. Evol. Microbiol.">
        <title>Lactobacillus salitolerans sp. nov., a novel lactic acid bacterium isolated from spent mushroom substrates.</title>
        <authorList>
            <person name="Tohno M."/>
            <person name="Tanizawa Y."/>
            <person name="Kojima Y."/>
            <person name="Sakamoto M."/>
            <person name="Nakamura Y."/>
            <person name="Ohkuma M."/>
            <person name="Kobayashi H."/>
        </authorList>
    </citation>
    <scope>NUCLEOTIDE SEQUENCE [LARGE SCALE GENOMIC DNA]</scope>
    <source>
        <strain evidence="1 2">YK43</strain>
    </source>
</reference>
<dbReference type="OrthoDB" id="1957452at2"/>
<dbReference type="RefSeq" id="WP_124975975.1">
    <property type="nucleotide sequence ID" value="NZ_BFFP01000012.1"/>
</dbReference>
<evidence type="ECO:0000313" key="2">
    <source>
        <dbReference type="Proteomes" id="UP000286848"/>
    </source>
</evidence>
<dbReference type="EMBL" id="BFFP01000012">
    <property type="protein sequence ID" value="GBG94508.1"/>
    <property type="molecule type" value="Genomic_DNA"/>
</dbReference>
<accession>A0A401ISK3</accession>
<proteinExistence type="predicted"/>
<dbReference type="AlphaFoldDB" id="A0A401ISK3"/>
<keyword evidence="2" id="KW-1185">Reference proteome</keyword>
<organism evidence="1 2">
    <name type="scientific">Ligilactobacillus salitolerans</name>
    <dbReference type="NCBI Taxonomy" id="1808352"/>
    <lineage>
        <taxon>Bacteria</taxon>
        <taxon>Bacillati</taxon>
        <taxon>Bacillota</taxon>
        <taxon>Bacilli</taxon>
        <taxon>Lactobacillales</taxon>
        <taxon>Lactobacillaceae</taxon>
        <taxon>Ligilactobacillus</taxon>
    </lineage>
</organism>
<name>A0A401ISK3_9LACO</name>
<dbReference type="Proteomes" id="UP000286848">
    <property type="component" value="Unassembled WGS sequence"/>
</dbReference>
<evidence type="ECO:0000313" key="1">
    <source>
        <dbReference type="EMBL" id="GBG94508.1"/>
    </source>
</evidence>
<gene>
    <name evidence="1" type="ORF">LFYK43_09670</name>
</gene>
<comment type="caution">
    <text evidence="1">The sequence shown here is derived from an EMBL/GenBank/DDBJ whole genome shotgun (WGS) entry which is preliminary data.</text>
</comment>
<protein>
    <submittedName>
        <fullName evidence="1">Uncharacterized protein</fullName>
    </submittedName>
</protein>
<sequence length="133" mass="15353">MNFYTYNSFEKKSGALTFAEAEEIYSELTGLVEIAGQETQELWDEFVKVAVTYAGTRGTWLLLSSQEKAAIDDRRTNEHDAVIYQLTLLKRIFDKQGLPAEWFDQLRLDSVRARKRFGDFACYVAYIYGVNAR</sequence>